<protein>
    <submittedName>
        <fullName evidence="2">Uncharacterized protein</fullName>
    </submittedName>
</protein>
<name>A0A699WX00_TANCI</name>
<reference evidence="2" key="1">
    <citation type="journal article" date="2019" name="Sci. Rep.">
        <title>Draft genome of Tanacetum cinerariifolium, the natural source of mosquito coil.</title>
        <authorList>
            <person name="Yamashiro T."/>
            <person name="Shiraishi A."/>
            <person name="Satake H."/>
            <person name="Nakayama K."/>
        </authorList>
    </citation>
    <scope>NUCLEOTIDE SEQUENCE</scope>
</reference>
<gene>
    <name evidence="2" type="ORF">Tci_922055</name>
</gene>
<dbReference type="AlphaFoldDB" id="A0A699WX00"/>
<comment type="caution">
    <text evidence="2">The sequence shown here is derived from an EMBL/GenBank/DDBJ whole genome shotgun (WGS) entry which is preliminary data.</text>
</comment>
<feature type="non-terminal residue" evidence="2">
    <location>
        <position position="120"/>
    </location>
</feature>
<accession>A0A699WX00</accession>
<feature type="non-terminal residue" evidence="2">
    <location>
        <position position="1"/>
    </location>
</feature>
<sequence length="120" mass="13109">KDSVCESITPRCMPHYMLTPSTDESVITYAQLSCVKGVDTQDHVLLTIKSQFSINLSFVSQQATASQVIEEVMRQLSFEETELDGEAGFGDVAESGMESSGLSHDESFGVDDLDLNLNKP</sequence>
<proteinExistence type="predicted"/>
<evidence type="ECO:0000256" key="1">
    <source>
        <dbReference type="SAM" id="MobiDB-lite"/>
    </source>
</evidence>
<dbReference type="EMBL" id="BKCJ011752437">
    <property type="protein sequence ID" value="GFD50086.1"/>
    <property type="molecule type" value="Genomic_DNA"/>
</dbReference>
<evidence type="ECO:0000313" key="2">
    <source>
        <dbReference type="EMBL" id="GFD50086.1"/>
    </source>
</evidence>
<feature type="region of interest" description="Disordered" evidence="1">
    <location>
        <begin position="87"/>
        <end position="120"/>
    </location>
</feature>
<organism evidence="2">
    <name type="scientific">Tanacetum cinerariifolium</name>
    <name type="common">Dalmatian daisy</name>
    <name type="synonym">Chrysanthemum cinerariifolium</name>
    <dbReference type="NCBI Taxonomy" id="118510"/>
    <lineage>
        <taxon>Eukaryota</taxon>
        <taxon>Viridiplantae</taxon>
        <taxon>Streptophyta</taxon>
        <taxon>Embryophyta</taxon>
        <taxon>Tracheophyta</taxon>
        <taxon>Spermatophyta</taxon>
        <taxon>Magnoliopsida</taxon>
        <taxon>eudicotyledons</taxon>
        <taxon>Gunneridae</taxon>
        <taxon>Pentapetalae</taxon>
        <taxon>asterids</taxon>
        <taxon>campanulids</taxon>
        <taxon>Asterales</taxon>
        <taxon>Asteraceae</taxon>
        <taxon>Asteroideae</taxon>
        <taxon>Anthemideae</taxon>
        <taxon>Anthemidinae</taxon>
        <taxon>Tanacetum</taxon>
    </lineage>
</organism>